<protein>
    <submittedName>
        <fullName evidence="19">Catecholate siderophore receptor</fullName>
    </submittedName>
</protein>
<comment type="caution">
    <text evidence="19">The sequence shown here is derived from an EMBL/GenBank/DDBJ whole genome shotgun (WGS) entry which is preliminary data.</text>
</comment>
<dbReference type="NCBIfam" id="TIGR01783">
    <property type="entry name" value="TonB-siderophor"/>
    <property type="match status" value="1"/>
</dbReference>
<evidence type="ECO:0000313" key="20">
    <source>
        <dbReference type="Proteomes" id="UP000542125"/>
    </source>
</evidence>
<dbReference type="InterPro" id="IPR000531">
    <property type="entry name" value="Beta-barrel_TonB"/>
</dbReference>
<sequence length="781" mass="83402">MSYIKSRKHPAAPRRPSTAAATAAALAAGIAMHPASAQTATGSTTSLPEITVSGEAQNDYKADALSSPKFTEPLIDTTRTVTIIKESLFKEQVATTLTEALRNTPGVGTFFLGENGNTTTGDAVYMRGFDASSSIFIDGVRDTSTASRDVFNVESIEVIKGPSGSDYGRTSPTGSINLVTKQPRLENFAAGTLSLGTQNQRRVTADLNRVIEGWNGAAFRLNVIKQDSDVPGRDHVNNDRLGIAPSLAFGLNGNTRAFFNFIHTKQDNVPDGGVPTIGLPGYSAPSAAAVPTNPTPANPGPLPTATQTLLNQLNGAPRVRSRNFYGTSSDFDDATTNMLTARIEHDLGNGNLLTNTTRYGRTDHDYMLNAFMPTGNNLNMSGLPTDWTVARSTPTNVDQRNTILTNQTNLRATAMTGGLKHTISAGLELTREEQINYAFVARNTGGAGTAPPANLYNPDWNAPGYSRIKGPGQATGTTRTAAIYAFDTIQVTDRFSVNGGVRYDRYKTEYSSNPFTATATAPAIDVSKSGNLFGWKLGALYKPADNGSVYAAYGVSQQPPGGAAFSLSTSANNANSTAYDPQKARTAEVGTKWDFLERQLGVAAALYRTEITNEIIADPVSQGAFIQSGKKRVQGVELSTVGQITKAWAINAGYTTMHTAVTNGANVGADPGSNALNYTPKSAFTLWTTYKTPFGLTVGGGARYNGKLQRGTDGAVGTPRYTDSYVVFDAMALYPINRNLSLQLNVYNLFDKDYVANINKSGYRYTPGVPRYALLSANFRF</sequence>
<dbReference type="InterPro" id="IPR037066">
    <property type="entry name" value="Plug_dom_sf"/>
</dbReference>
<evidence type="ECO:0000259" key="17">
    <source>
        <dbReference type="Pfam" id="PF00593"/>
    </source>
</evidence>
<dbReference type="NCBIfam" id="NF007349">
    <property type="entry name" value="PRK09840.1"/>
    <property type="match status" value="1"/>
</dbReference>
<dbReference type="Gene3D" id="2.170.130.10">
    <property type="entry name" value="TonB-dependent receptor, plug domain"/>
    <property type="match status" value="1"/>
</dbReference>
<dbReference type="AlphaFoldDB" id="A0A7Y9LMP4"/>
<feature type="signal peptide" evidence="16">
    <location>
        <begin position="1"/>
        <end position="37"/>
    </location>
</feature>
<feature type="domain" description="TonB-dependent receptor-like beta-barrel" evidence="17">
    <location>
        <begin position="302"/>
        <end position="749"/>
    </location>
</feature>
<dbReference type="RefSeq" id="WP_179584285.1">
    <property type="nucleotide sequence ID" value="NZ_JACBYR010000001.1"/>
</dbReference>
<evidence type="ECO:0000256" key="6">
    <source>
        <dbReference type="ARBA" id="ARBA00022692"/>
    </source>
</evidence>
<evidence type="ECO:0000256" key="4">
    <source>
        <dbReference type="ARBA" id="ARBA00022452"/>
    </source>
</evidence>
<evidence type="ECO:0000256" key="15">
    <source>
        <dbReference type="RuleBase" id="RU003357"/>
    </source>
</evidence>
<keyword evidence="6 14" id="KW-0812">Transmembrane</keyword>
<dbReference type="PANTHER" id="PTHR32552">
    <property type="entry name" value="FERRICHROME IRON RECEPTOR-RELATED"/>
    <property type="match status" value="1"/>
</dbReference>
<feature type="chain" id="PRO_5030934289" evidence="16">
    <location>
        <begin position="38"/>
        <end position="781"/>
    </location>
</feature>
<gene>
    <name evidence="19" type="ORF">FHW18_001172</name>
</gene>
<name>A0A7Y9LMP4_9BURK</name>
<keyword evidence="11 14" id="KW-0472">Membrane</keyword>
<dbReference type="InterPro" id="IPR039426">
    <property type="entry name" value="TonB-dep_rcpt-like"/>
</dbReference>
<evidence type="ECO:0000256" key="1">
    <source>
        <dbReference type="ARBA" id="ARBA00004571"/>
    </source>
</evidence>
<dbReference type="Gene3D" id="2.40.170.20">
    <property type="entry name" value="TonB-dependent receptor, beta-barrel domain"/>
    <property type="match status" value="1"/>
</dbReference>
<evidence type="ECO:0000256" key="12">
    <source>
        <dbReference type="ARBA" id="ARBA00023170"/>
    </source>
</evidence>
<keyword evidence="10 15" id="KW-0798">TonB box</keyword>
<evidence type="ECO:0000256" key="2">
    <source>
        <dbReference type="ARBA" id="ARBA00009810"/>
    </source>
</evidence>
<keyword evidence="13 14" id="KW-0998">Cell outer membrane</keyword>
<dbReference type="Pfam" id="PF00593">
    <property type="entry name" value="TonB_dep_Rec_b-barrel"/>
    <property type="match status" value="1"/>
</dbReference>
<dbReference type="SUPFAM" id="SSF56935">
    <property type="entry name" value="Porins"/>
    <property type="match status" value="1"/>
</dbReference>
<evidence type="ECO:0000259" key="18">
    <source>
        <dbReference type="Pfam" id="PF07715"/>
    </source>
</evidence>
<accession>A0A7Y9LMP4</accession>
<dbReference type="Pfam" id="PF07715">
    <property type="entry name" value="Plug"/>
    <property type="match status" value="1"/>
</dbReference>
<reference evidence="19 20" key="1">
    <citation type="submission" date="2020-07" db="EMBL/GenBank/DDBJ databases">
        <title>Genomic Encyclopedia of Type Strains, Phase IV (KMG-V): Genome sequencing to study the core and pangenomes of soil and plant-associated prokaryotes.</title>
        <authorList>
            <person name="Whitman W."/>
        </authorList>
    </citation>
    <scope>NUCLEOTIDE SEQUENCE [LARGE SCALE GENOMIC DNA]</scope>
    <source>
        <strain evidence="19 20">SAS40</strain>
    </source>
</reference>
<evidence type="ECO:0000256" key="11">
    <source>
        <dbReference type="ARBA" id="ARBA00023136"/>
    </source>
</evidence>
<dbReference type="GO" id="GO:0009279">
    <property type="term" value="C:cell outer membrane"/>
    <property type="evidence" value="ECO:0007669"/>
    <property type="project" value="UniProtKB-SubCell"/>
</dbReference>
<evidence type="ECO:0000256" key="8">
    <source>
        <dbReference type="ARBA" id="ARBA00023004"/>
    </source>
</evidence>
<evidence type="ECO:0000313" key="19">
    <source>
        <dbReference type="EMBL" id="NYE81901.1"/>
    </source>
</evidence>
<evidence type="ECO:0000256" key="10">
    <source>
        <dbReference type="ARBA" id="ARBA00023077"/>
    </source>
</evidence>
<evidence type="ECO:0000256" key="7">
    <source>
        <dbReference type="ARBA" id="ARBA00022729"/>
    </source>
</evidence>
<evidence type="ECO:0000256" key="3">
    <source>
        <dbReference type="ARBA" id="ARBA00022448"/>
    </source>
</evidence>
<comment type="similarity">
    <text evidence="2 14 15">Belongs to the TonB-dependent receptor family.</text>
</comment>
<keyword evidence="12 19" id="KW-0675">Receptor</keyword>
<keyword evidence="3 14" id="KW-0813">Transport</keyword>
<dbReference type="PROSITE" id="PS52016">
    <property type="entry name" value="TONB_DEPENDENT_REC_3"/>
    <property type="match status" value="1"/>
</dbReference>
<dbReference type="PANTHER" id="PTHR32552:SF89">
    <property type="entry name" value="CATECHOLATE SIDEROPHORE RECEPTOR FIU"/>
    <property type="match status" value="1"/>
</dbReference>
<keyword evidence="4 14" id="KW-1134">Transmembrane beta strand</keyword>
<dbReference type="CDD" id="cd01347">
    <property type="entry name" value="ligand_gated_channel"/>
    <property type="match status" value="1"/>
</dbReference>
<keyword evidence="8" id="KW-0408">Iron</keyword>
<dbReference type="GO" id="GO:0038023">
    <property type="term" value="F:signaling receptor activity"/>
    <property type="evidence" value="ECO:0007669"/>
    <property type="project" value="InterPro"/>
</dbReference>
<keyword evidence="9" id="KW-0406">Ion transport</keyword>
<organism evidence="19 20">
    <name type="scientific">Pigmentiphaga litoralis</name>
    <dbReference type="NCBI Taxonomy" id="516702"/>
    <lineage>
        <taxon>Bacteria</taxon>
        <taxon>Pseudomonadati</taxon>
        <taxon>Pseudomonadota</taxon>
        <taxon>Betaproteobacteria</taxon>
        <taxon>Burkholderiales</taxon>
        <taxon>Alcaligenaceae</taxon>
        <taxon>Pigmentiphaga</taxon>
    </lineage>
</organism>
<dbReference type="GO" id="GO:0015344">
    <property type="term" value="F:siderophore uptake transmembrane transporter activity"/>
    <property type="evidence" value="ECO:0007669"/>
    <property type="project" value="TreeGrafter"/>
</dbReference>
<comment type="subcellular location">
    <subcellularLocation>
        <location evidence="1 14">Cell outer membrane</location>
        <topology evidence="1 14">Multi-pass membrane protein</topology>
    </subcellularLocation>
</comment>
<evidence type="ECO:0000256" key="9">
    <source>
        <dbReference type="ARBA" id="ARBA00023065"/>
    </source>
</evidence>
<proteinExistence type="inferred from homology"/>
<dbReference type="Proteomes" id="UP000542125">
    <property type="component" value="Unassembled WGS sequence"/>
</dbReference>
<evidence type="ECO:0000256" key="16">
    <source>
        <dbReference type="SAM" id="SignalP"/>
    </source>
</evidence>
<keyword evidence="7 16" id="KW-0732">Signal</keyword>
<evidence type="ECO:0000256" key="14">
    <source>
        <dbReference type="PROSITE-ProRule" id="PRU01360"/>
    </source>
</evidence>
<keyword evidence="20" id="KW-1185">Reference proteome</keyword>
<dbReference type="InterPro" id="IPR036942">
    <property type="entry name" value="Beta-barrel_TonB_sf"/>
</dbReference>
<evidence type="ECO:0000256" key="13">
    <source>
        <dbReference type="ARBA" id="ARBA00023237"/>
    </source>
</evidence>
<dbReference type="FunFam" id="2.170.130.10:FF:000001">
    <property type="entry name" value="Catecholate siderophore TonB-dependent receptor"/>
    <property type="match status" value="1"/>
</dbReference>
<keyword evidence="5" id="KW-0410">Iron transport</keyword>
<dbReference type="GO" id="GO:0015891">
    <property type="term" value="P:siderophore transport"/>
    <property type="evidence" value="ECO:0007669"/>
    <property type="project" value="InterPro"/>
</dbReference>
<dbReference type="InterPro" id="IPR010105">
    <property type="entry name" value="TonB_sidphr_rcpt"/>
</dbReference>
<evidence type="ECO:0000256" key="5">
    <source>
        <dbReference type="ARBA" id="ARBA00022496"/>
    </source>
</evidence>
<feature type="domain" description="TonB-dependent receptor plug" evidence="18">
    <location>
        <begin position="74"/>
        <end position="174"/>
    </location>
</feature>
<dbReference type="InterPro" id="IPR012910">
    <property type="entry name" value="Plug_dom"/>
</dbReference>
<dbReference type="EMBL" id="JACBYR010000001">
    <property type="protein sequence ID" value="NYE81901.1"/>
    <property type="molecule type" value="Genomic_DNA"/>
</dbReference>